<dbReference type="PANTHER" id="PTHR31495">
    <property type="entry name" value="PEROXYGENASE 3-RELATED"/>
    <property type="match status" value="1"/>
</dbReference>
<dbReference type="InterPro" id="IPR007736">
    <property type="entry name" value="Caleosin-related"/>
</dbReference>
<dbReference type="VEuPathDB" id="FungiDB:VP01_756g6"/>
<evidence type="ECO:0000256" key="3">
    <source>
        <dbReference type="SAM" id="Phobius"/>
    </source>
</evidence>
<dbReference type="PANTHER" id="PTHR31495:SF0">
    <property type="entry name" value="BINDING PROTEIN CALEOSIN, PUTATIVE (AFU_ORTHOLOGUE AFUA_5G13750)-RELATED"/>
    <property type="match status" value="1"/>
</dbReference>
<proteinExistence type="inferred from homology"/>
<keyword evidence="5" id="KW-1185">Reference proteome</keyword>
<feature type="compositionally biased region" description="Low complexity" evidence="2">
    <location>
        <begin position="20"/>
        <end position="29"/>
    </location>
</feature>
<comment type="similarity">
    <text evidence="1">Belongs to the caleosin family.</text>
</comment>
<sequence length="584" mass="63542">MPPKRRSNNTKKRRPRPDHTSPGPTPSDSPSKHDSANTHSTPGQQPHHSFAATTSKPTSNGPSQSPHHHTDFDHPPDSSKPSPSPSAQKNTLLHPPTKDNNSPSVVTSLVSNADSATLTERSINLPNSSSNHHHPNHSNEAGRPSKSNKEQNSKQASVAHRTQDSGGHGENQINPGVSAKSETKRNHHSLNKSSTHNTSDDSKPATQHQSSETIAFGATHPPSQTQADLSQNGISNESSKKKSEVGESEGVSVKQDNETANSPRNSTKKPAKHVKFTNSKLGPSPHTSTPKGQNHRKQNRPDIEDQADSPTQNKPVRREMSGAADQFDFDAQQRLFAGPGGGMVKKPRHRRPNGGQSTHDASADESNEISSETASVPYQQSTHPRKDSTGYKHAQRCLQSVIEAQHLEQPADLDPDLLQIYLSYFDLNQDGLLDPLDTWSAFRRLGFGLLWATGATIALHVLITPFIGIGSWLMPDIVGRCHLPLGSHLSRSSRNLIHIDPHNLSSLDKENTPDKVGPSALWKKTQEHMGAAEMTDPIGWLKFVIGWFVAVGLTWPSDLGVKPELINGLYNGEILFLVAQDLSS</sequence>
<feature type="region of interest" description="Disordered" evidence="2">
    <location>
        <begin position="335"/>
        <end position="391"/>
    </location>
</feature>
<gene>
    <name evidence="4" type="ORF">VP01_756g6</name>
</gene>
<keyword evidence="3" id="KW-0472">Membrane</keyword>
<evidence type="ECO:0000313" key="5">
    <source>
        <dbReference type="Proteomes" id="UP000037035"/>
    </source>
</evidence>
<comment type="caution">
    <text evidence="4">The sequence shown here is derived from an EMBL/GenBank/DDBJ whole genome shotgun (WGS) entry which is preliminary data.</text>
</comment>
<accession>A0A0L6UBZ9</accession>
<protein>
    <recommendedName>
        <fullName evidence="6">EF-hand domain-containing protein</fullName>
    </recommendedName>
</protein>
<feature type="compositionally biased region" description="Polar residues" evidence="2">
    <location>
        <begin position="221"/>
        <end position="236"/>
    </location>
</feature>
<feature type="compositionally biased region" description="Polar residues" evidence="2">
    <location>
        <begin position="368"/>
        <end position="382"/>
    </location>
</feature>
<evidence type="ECO:0000313" key="4">
    <source>
        <dbReference type="EMBL" id="KNZ46089.1"/>
    </source>
</evidence>
<feature type="compositionally biased region" description="Basic and acidic residues" evidence="2">
    <location>
        <begin position="68"/>
        <end position="77"/>
    </location>
</feature>
<feature type="region of interest" description="Disordered" evidence="2">
    <location>
        <begin position="1"/>
        <end position="319"/>
    </location>
</feature>
<organism evidence="4 5">
    <name type="scientific">Puccinia sorghi</name>
    <dbReference type="NCBI Taxonomy" id="27349"/>
    <lineage>
        <taxon>Eukaryota</taxon>
        <taxon>Fungi</taxon>
        <taxon>Dikarya</taxon>
        <taxon>Basidiomycota</taxon>
        <taxon>Pucciniomycotina</taxon>
        <taxon>Pucciniomycetes</taxon>
        <taxon>Pucciniales</taxon>
        <taxon>Pucciniaceae</taxon>
        <taxon>Puccinia</taxon>
    </lineage>
</organism>
<dbReference type="Proteomes" id="UP000037035">
    <property type="component" value="Unassembled WGS sequence"/>
</dbReference>
<dbReference type="EMBL" id="LAVV01013016">
    <property type="protein sequence ID" value="KNZ46089.1"/>
    <property type="molecule type" value="Genomic_DNA"/>
</dbReference>
<feature type="compositionally biased region" description="Basic residues" evidence="2">
    <location>
        <begin position="1"/>
        <end position="16"/>
    </location>
</feature>
<dbReference type="OrthoDB" id="2502818at2759"/>
<name>A0A0L6UBZ9_9BASI</name>
<feature type="compositionally biased region" description="Polar residues" evidence="2">
    <location>
        <begin position="276"/>
        <end position="292"/>
    </location>
</feature>
<evidence type="ECO:0000256" key="1">
    <source>
        <dbReference type="ARBA" id="ARBA00006765"/>
    </source>
</evidence>
<evidence type="ECO:0000256" key="2">
    <source>
        <dbReference type="SAM" id="MobiDB-lite"/>
    </source>
</evidence>
<dbReference type="GO" id="GO:0005509">
    <property type="term" value="F:calcium ion binding"/>
    <property type="evidence" value="ECO:0007669"/>
    <property type="project" value="TreeGrafter"/>
</dbReference>
<keyword evidence="3" id="KW-1133">Transmembrane helix</keyword>
<feature type="compositionally biased region" description="Polar residues" evidence="2">
    <location>
        <begin position="204"/>
        <end position="213"/>
    </location>
</feature>
<feature type="compositionally biased region" description="Polar residues" evidence="2">
    <location>
        <begin position="37"/>
        <end position="64"/>
    </location>
</feature>
<dbReference type="Pfam" id="PF05042">
    <property type="entry name" value="Caleosin"/>
    <property type="match status" value="1"/>
</dbReference>
<feature type="transmembrane region" description="Helical" evidence="3">
    <location>
        <begin position="449"/>
        <end position="474"/>
    </location>
</feature>
<feature type="compositionally biased region" description="Basic residues" evidence="2">
    <location>
        <begin position="266"/>
        <end position="275"/>
    </location>
</feature>
<keyword evidence="3" id="KW-0812">Transmembrane</keyword>
<dbReference type="STRING" id="27349.A0A0L6UBZ9"/>
<dbReference type="GO" id="GO:0004497">
    <property type="term" value="F:monooxygenase activity"/>
    <property type="evidence" value="ECO:0007669"/>
    <property type="project" value="TreeGrafter"/>
</dbReference>
<reference evidence="4 5" key="1">
    <citation type="submission" date="2015-08" db="EMBL/GenBank/DDBJ databases">
        <title>Next Generation Sequencing and Analysis of the Genome of Puccinia sorghi L Schw, the Causal Agent of Maize Common Rust.</title>
        <authorList>
            <person name="Rochi L."/>
            <person name="Burguener G."/>
            <person name="Darino M."/>
            <person name="Turjanski A."/>
            <person name="Kreff E."/>
            <person name="Dieguez M.J."/>
            <person name="Sacco F."/>
        </authorList>
    </citation>
    <scope>NUCLEOTIDE SEQUENCE [LARGE SCALE GENOMIC DNA]</scope>
    <source>
        <strain evidence="4 5">RO10H11247</strain>
    </source>
</reference>
<dbReference type="AlphaFoldDB" id="A0A0L6UBZ9"/>
<feature type="compositionally biased region" description="Polar residues" evidence="2">
    <location>
        <begin position="98"/>
        <end position="125"/>
    </location>
</feature>
<evidence type="ECO:0008006" key="6">
    <source>
        <dbReference type="Google" id="ProtNLM"/>
    </source>
</evidence>